<dbReference type="EMBL" id="BRLB01000001">
    <property type="protein sequence ID" value="GKX27890.1"/>
    <property type="molecule type" value="Genomic_DNA"/>
</dbReference>
<evidence type="ECO:0000313" key="2">
    <source>
        <dbReference type="Proteomes" id="UP001144256"/>
    </source>
</evidence>
<proteinExistence type="predicted"/>
<dbReference type="InterPro" id="IPR019734">
    <property type="entry name" value="TPR_rpt"/>
</dbReference>
<sequence>MYSWKAGNEKSCTDIIEKAAMLYEEIITNCNDKQLVEISLYSLASVYSSLGRDDKAIEMLNRIPNKQCDPNDILASIYIKHKKYDEARKLLQGKLFKDINEITLVCISLGNIYQKEKNYDIAEKYFKLSLDMRNLFTADNNETVFLLIEYLQLAQLYVEIGKNHKVIEMLNRLIESYRKYNQENIDQFNQLWCFNELEQSEYPIKANLYENLYFILNDRKFNAINKDKEFIKIIDEIEQLKGE</sequence>
<comment type="caution">
    <text evidence="1">The sequence shown here is derived from an EMBL/GenBank/DDBJ whole genome shotgun (WGS) entry which is preliminary data.</text>
</comment>
<dbReference type="RefSeq" id="WP_281811641.1">
    <property type="nucleotide sequence ID" value="NZ_BRLB01000001.1"/>
</dbReference>
<evidence type="ECO:0000313" key="1">
    <source>
        <dbReference type="EMBL" id="GKX27890.1"/>
    </source>
</evidence>
<dbReference type="AlphaFoldDB" id="A0A9W5Y8G6"/>
<dbReference type="Pfam" id="PF13176">
    <property type="entry name" value="TPR_7"/>
    <property type="match status" value="1"/>
</dbReference>
<name>A0A9W5Y8G6_9FIRM</name>
<dbReference type="Proteomes" id="UP001144256">
    <property type="component" value="Unassembled WGS sequence"/>
</dbReference>
<protein>
    <recommendedName>
        <fullName evidence="3">Tetratricopeptide repeat protein</fullName>
    </recommendedName>
</protein>
<dbReference type="Pfam" id="PF13181">
    <property type="entry name" value="TPR_8"/>
    <property type="match status" value="1"/>
</dbReference>
<dbReference type="InterPro" id="IPR011990">
    <property type="entry name" value="TPR-like_helical_dom_sf"/>
</dbReference>
<gene>
    <name evidence="1" type="ORF">SH1V18_03700</name>
</gene>
<evidence type="ECO:0008006" key="3">
    <source>
        <dbReference type="Google" id="ProtNLM"/>
    </source>
</evidence>
<reference evidence="1" key="1">
    <citation type="submission" date="2022-06" db="EMBL/GenBank/DDBJ databases">
        <title>Vallitalea longa sp. nov., an anaerobic bacterium isolated from marine sediment.</title>
        <authorList>
            <person name="Hirano S."/>
            <person name="Terahara T."/>
            <person name="Mori K."/>
            <person name="Hamada M."/>
            <person name="Matsumoto R."/>
            <person name="Kobayashi T."/>
        </authorList>
    </citation>
    <scope>NUCLEOTIDE SEQUENCE</scope>
    <source>
        <strain evidence="1">SH18-1</strain>
    </source>
</reference>
<keyword evidence="2" id="KW-1185">Reference proteome</keyword>
<accession>A0A9W5Y8G6</accession>
<dbReference type="Gene3D" id="1.25.40.10">
    <property type="entry name" value="Tetratricopeptide repeat domain"/>
    <property type="match status" value="2"/>
</dbReference>
<dbReference type="SUPFAM" id="SSF48452">
    <property type="entry name" value="TPR-like"/>
    <property type="match status" value="1"/>
</dbReference>
<organism evidence="1 2">
    <name type="scientific">Vallitalea longa</name>
    <dbReference type="NCBI Taxonomy" id="2936439"/>
    <lineage>
        <taxon>Bacteria</taxon>
        <taxon>Bacillati</taxon>
        <taxon>Bacillota</taxon>
        <taxon>Clostridia</taxon>
        <taxon>Lachnospirales</taxon>
        <taxon>Vallitaleaceae</taxon>
        <taxon>Vallitalea</taxon>
    </lineage>
</organism>
<dbReference type="SMART" id="SM00028">
    <property type="entry name" value="TPR"/>
    <property type="match status" value="3"/>
</dbReference>